<comment type="caution">
    <text evidence="2">The sequence shown here is derived from an EMBL/GenBank/DDBJ whole genome shotgun (WGS) entry which is preliminary data.</text>
</comment>
<dbReference type="eggNOG" id="COG1664">
    <property type="taxonomic scope" value="Bacteria"/>
</dbReference>
<dbReference type="STRING" id="318464.IO99_11635"/>
<reference evidence="2 3" key="1">
    <citation type="submission" date="2014-07" db="EMBL/GenBank/DDBJ databases">
        <title>Draft genome of Clostridium sulfidigenes 113A isolated from sediments associated with methane hydrate from Krishna Godavari basin.</title>
        <authorList>
            <person name="Honkalas V.S."/>
            <person name="Dabir A.P."/>
            <person name="Arora P."/>
            <person name="Dhakephalkar P.K."/>
        </authorList>
    </citation>
    <scope>NUCLEOTIDE SEQUENCE [LARGE SCALE GENOMIC DNA]</scope>
    <source>
        <strain evidence="2 3">113A</strain>
    </source>
</reference>
<organism evidence="2 3">
    <name type="scientific">Clostridium sulfidigenes</name>
    <dbReference type="NCBI Taxonomy" id="318464"/>
    <lineage>
        <taxon>Bacteria</taxon>
        <taxon>Bacillati</taxon>
        <taxon>Bacillota</taxon>
        <taxon>Clostridia</taxon>
        <taxon>Eubacteriales</taxon>
        <taxon>Clostridiaceae</taxon>
        <taxon>Clostridium</taxon>
    </lineage>
</organism>
<keyword evidence="3" id="KW-1185">Reference proteome</keyword>
<comment type="similarity">
    <text evidence="1">Belongs to the bactofilin family.</text>
</comment>
<dbReference type="Proteomes" id="UP000028542">
    <property type="component" value="Unassembled WGS sequence"/>
</dbReference>
<accession>A0A084JAN9</accession>
<evidence type="ECO:0008006" key="4">
    <source>
        <dbReference type="Google" id="ProtNLM"/>
    </source>
</evidence>
<name>A0A084JAN9_9CLOT</name>
<dbReference type="InterPro" id="IPR007607">
    <property type="entry name" value="BacA/B"/>
</dbReference>
<protein>
    <recommendedName>
        <fullName evidence="4">Cell shape determination protein CcmA</fullName>
    </recommendedName>
</protein>
<sequence length="264" mass="27611">MVSNEQFGDLKISGSGSAAGGRYRIASISGSGKIVGDVNCEKFSISGSGKVEGAVISNGFSISGCGKVSGDLNCVTGSISGSGSVLGSIHAKKFNISGSGKIGGNFKGEELTVAGAGRIEGRINATNVKLLGSIRVGHGIEGEIINIKGVLKTLGMVNGDEVNIELNGGCEVEEIGATKVRVLKEYSTMNAIGRFICKLFSKNFGYLTIRTIEADEIYLENTIADVVRGGKITIGEGCKIKRIEYSESLEKLNSESVIEEEMKL</sequence>
<evidence type="ECO:0000313" key="3">
    <source>
        <dbReference type="Proteomes" id="UP000028542"/>
    </source>
</evidence>
<evidence type="ECO:0000256" key="1">
    <source>
        <dbReference type="ARBA" id="ARBA00044755"/>
    </source>
</evidence>
<gene>
    <name evidence="2" type="ORF">IO99_11635</name>
</gene>
<proteinExistence type="inferred from homology"/>
<dbReference type="PANTHER" id="PTHR35024">
    <property type="entry name" value="HYPOTHETICAL CYTOSOLIC PROTEIN"/>
    <property type="match status" value="1"/>
</dbReference>
<evidence type="ECO:0000313" key="2">
    <source>
        <dbReference type="EMBL" id="KEZ86023.1"/>
    </source>
</evidence>
<dbReference type="EMBL" id="JPMD01000027">
    <property type="protein sequence ID" value="KEZ86023.1"/>
    <property type="molecule type" value="Genomic_DNA"/>
</dbReference>
<dbReference type="PANTHER" id="PTHR35024:SF4">
    <property type="entry name" value="POLYMER-FORMING CYTOSKELETAL PROTEIN"/>
    <property type="match status" value="1"/>
</dbReference>
<dbReference type="AlphaFoldDB" id="A0A084JAN9"/>
<dbReference type="RefSeq" id="WP_035133407.1">
    <property type="nucleotide sequence ID" value="NZ_JPMD01000027.1"/>
</dbReference>